<dbReference type="EMBL" id="BAAAYG010000005">
    <property type="protein sequence ID" value="GAA3283817.1"/>
    <property type="molecule type" value="Genomic_DNA"/>
</dbReference>
<evidence type="ECO:0000256" key="6">
    <source>
        <dbReference type="ARBA" id="ARBA00023002"/>
    </source>
</evidence>
<dbReference type="SUPFAM" id="SSF53597">
    <property type="entry name" value="Dihydrofolate reductase-like"/>
    <property type="match status" value="1"/>
</dbReference>
<proteinExistence type="inferred from homology"/>
<organism evidence="9 10">
    <name type="scientific">Nesterenkonia halobia</name>
    <dbReference type="NCBI Taxonomy" id="37922"/>
    <lineage>
        <taxon>Bacteria</taxon>
        <taxon>Bacillati</taxon>
        <taxon>Actinomycetota</taxon>
        <taxon>Actinomycetes</taxon>
        <taxon>Micrococcales</taxon>
        <taxon>Micrococcaceae</taxon>
        <taxon>Nesterenkonia</taxon>
    </lineage>
</organism>
<dbReference type="InterPro" id="IPR012259">
    <property type="entry name" value="DHFR"/>
</dbReference>
<comment type="caution">
    <text evidence="9">The sequence shown here is derived from an EMBL/GenBank/DDBJ whole genome shotgun (WGS) entry which is preliminary data.</text>
</comment>
<evidence type="ECO:0000259" key="8">
    <source>
        <dbReference type="PROSITE" id="PS51330"/>
    </source>
</evidence>
<dbReference type="PANTHER" id="PTHR48069">
    <property type="entry name" value="DIHYDROFOLATE REDUCTASE"/>
    <property type="match status" value="1"/>
</dbReference>
<evidence type="ECO:0000256" key="5">
    <source>
        <dbReference type="ARBA" id="ARBA00022857"/>
    </source>
</evidence>
<name>A0ABP6RBJ4_9MICC</name>
<dbReference type="PIRSF" id="PIRSF000194">
    <property type="entry name" value="DHFR"/>
    <property type="match status" value="1"/>
</dbReference>
<evidence type="ECO:0000313" key="10">
    <source>
        <dbReference type="Proteomes" id="UP001501736"/>
    </source>
</evidence>
<dbReference type="PROSITE" id="PS00075">
    <property type="entry name" value="DHFR_1"/>
    <property type="match status" value="1"/>
</dbReference>
<evidence type="ECO:0000256" key="2">
    <source>
        <dbReference type="ARBA" id="ARBA00009539"/>
    </source>
</evidence>
<evidence type="ECO:0000256" key="4">
    <source>
        <dbReference type="ARBA" id="ARBA00022563"/>
    </source>
</evidence>
<evidence type="ECO:0000256" key="1">
    <source>
        <dbReference type="ARBA" id="ARBA00004903"/>
    </source>
</evidence>
<comment type="similarity">
    <text evidence="2 7">Belongs to the dihydrofolate reductase family.</text>
</comment>
<keyword evidence="10" id="KW-1185">Reference proteome</keyword>
<keyword evidence="4" id="KW-0554">One-carbon metabolism</keyword>
<comment type="pathway">
    <text evidence="1">Cofactor biosynthesis; tetrahydrofolate biosynthesis; 5,6,7,8-tetrahydrofolate from 7,8-dihydrofolate: step 1/1.</text>
</comment>
<dbReference type="CDD" id="cd00209">
    <property type="entry name" value="DHFR"/>
    <property type="match status" value="1"/>
</dbReference>
<dbReference type="PANTHER" id="PTHR48069:SF3">
    <property type="entry name" value="DIHYDROFOLATE REDUCTASE"/>
    <property type="match status" value="1"/>
</dbReference>
<dbReference type="PRINTS" id="PR00070">
    <property type="entry name" value="DHFR"/>
</dbReference>
<evidence type="ECO:0000256" key="3">
    <source>
        <dbReference type="ARBA" id="ARBA00012856"/>
    </source>
</evidence>
<dbReference type="PROSITE" id="PS51330">
    <property type="entry name" value="DHFR_2"/>
    <property type="match status" value="1"/>
</dbReference>
<keyword evidence="5" id="KW-0521">NADP</keyword>
<dbReference type="InterPro" id="IPR024072">
    <property type="entry name" value="DHFR-like_dom_sf"/>
</dbReference>
<sequence length="203" mass="21891">MPTHTEREHPWVGMIWAQARDRVIGDGGDMPWHLPEDFAHFRAMTRGCPVVMGRRTWESLPEAARPLPGRRNIVVTGDSSRAAEIEGAGAEAVDSLATGLQVAAAPSSASDASSAASAVRDSSGAPERIWILGGGAIYAEAVERGLADAAVVTVIDLDVDGDTRAPRLSEEDWRLESSDPADGGWHVAENGLRHRFERHARRR</sequence>
<evidence type="ECO:0000313" key="9">
    <source>
        <dbReference type="EMBL" id="GAA3283817.1"/>
    </source>
</evidence>
<evidence type="ECO:0000256" key="7">
    <source>
        <dbReference type="RuleBase" id="RU004474"/>
    </source>
</evidence>
<dbReference type="Pfam" id="PF00186">
    <property type="entry name" value="DHFR_1"/>
    <property type="match status" value="1"/>
</dbReference>
<accession>A0ABP6RBJ4</accession>
<dbReference type="Gene3D" id="3.40.430.10">
    <property type="entry name" value="Dihydrofolate Reductase, subunit A"/>
    <property type="match status" value="1"/>
</dbReference>
<protein>
    <recommendedName>
        <fullName evidence="3">dihydrofolate reductase</fullName>
        <ecNumber evidence="3">1.5.1.3</ecNumber>
    </recommendedName>
</protein>
<keyword evidence="6" id="KW-0560">Oxidoreductase</keyword>
<dbReference type="Proteomes" id="UP001501736">
    <property type="component" value="Unassembled WGS sequence"/>
</dbReference>
<reference evidence="10" key="1">
    <citation type="journal article" date="2019" name="Int. J. Syst. Evol. Microbiol.">
        <title>The Global Catalogue of Microorganisms (GCM) 10K type strain sequencing project: providing services to taxonomists for standard genome sequencing and annotation.</title>
        <authorList>
            <consortium name="The Broad Institute Genomics Platform"/>
            <consortium name="The Broad Institute Genome Sequencing Center for Infectious Disease"/>
            <person name="Wu L."/>
            <person name="Ma J."/>
        </authorList>
    </citation>
    <scope>NUCLEOTIDE SEQUENCE [LARGE SCALE GENOMIC DNA]</scope>
    <source>
        <strain evidence="10">JCM 11483</strain>
    </source>
</reference>
<gene>
    <name evidence="9" type="ORF">GCM10020260_13130</name>
</gene>
<dbReference type="InterPro" id="IPR017925">
    <property type="entry name" value="DHFR_CS"/>
</dbReference>
<dbReference type="InterPro" id="IPR001796">
    <property type="entry name" value="DHFR_dom"/>
</dbReference>
<feature type="domain" description="DHFR" evidence="8">
    <location>
        <begin position="11"/>
        <end position="201"/>
    </location>
</feature>
<dbReference type="EC" id="1.5.1.3" evidence="3"/>